<dbReference type="AlphaFoldDB" id="A0AAD5J0F9"/>
<feature type="domain" description="Cation/H+ exchanger transmembrane" evidence="14">
    <location>
        <begin position="61"/>
        <end position="317"/>
    </location>
</feature>
<keyword evidence="8" id="KW-0406">Ion transport</keyword>
<keyword evidence="10" id="KW-0739">Sodium transport</keyword>
<comment type="catalytic activity">
    <reaction evidence="12">
        <text>K(+)(in) + H(+)(out) = K(+)(out) + H(+)(in)</text>
        <dbReference type="Rhea" id="RHEA:29467"/>
        <dbReference type="ChEBI" id="CHEBI:15378"/>
        <dbReference type="ChEBI" id="CHEBI:29103"/>
    </reaction>
</comment>
<accession>A0AAD5J0F9</accession>
<evidence type="ECO:0000256" key="2">
    <source>
        <dbReference type="ARBA" id="ARBA00022448"/>
    </source>
</evidence>
<feature type="transmembrane region" description="Helical" evidence="13">
    <location>
        <begin position="141"/>
        <end position="162"/>
    </location>
</feature>
<dbReference type="GO" id="GO:0051453">
    <property type="term" value="P:regulation of intracellular pH"/>
    <property type="evidence" value="ECO:0007669"/>
    <property type="project" value="TreeGrafter"/>
</dbReference>
<dbReference type="GO" id="GO:0005886">
    <property type="term" value="C:plasma membrane"/>
    <property type="evidence" value="ECO:0007669"/>
    <property type="project" value="TreeGrafter"/>
</dbReference>
<evidence type="ECO:0000256" key="6">
    <source>
        <dbReference type="ARBA" id="ARBA00022989"/>
    </source>
</evidence>
<comment type="subcellular location">
    <subcellularLocation>
        <location evidence="1">Membrane</location>
        <topology evidence="1">Multi-pass membrane protein</topology>
    </subcellularLocation>
</comment>
<comment type="caution">
    <text evidence="15">The sequence shown here is derived from an EMBL/GenBank/DDBJ whole genome shotgun (WGS) entry which is preliminary data.</text>
</comment>
<evidence type="ECO:0000256" key="3">
    <source>
        <dbReference type="ARBA" id="ARBA00022538"/>
    </source>
</evidence>
<evidence type="ECO:0000256" key="11">
    <source>
        <dbReference type="ARBA" id="ARBA00047524"/>
    </source>
</evidence>
<evidence type="ECO:0000256" key="10">
    <source>
        <dbReference type="ARBA" id="ARBA00023201"/>
    </source>
</evidence>
<keyword evidence="6 13" id="KW-1133">Transmembrane helix</keyword>
<keyword evidence="16" id="KW-1185">Reference proteome</keyword>
<dbReference type="Proteomes" id="UP001064489">
    <property type="component" value="Chromosome 4"/>
</dbReference>
<keyword evidence="7" id="KW-0915">Sodium</keyword>
<keyword evidence="5" id="KW-0630">Potassium</keyword>
<evidence type="ECO:0000256" key="7">
    <source>
        <dbReference type="ARBA" id="ARBA00023053"/>
    </source>
</evidence>
<dbReference type="PANTHER" id="PTHR10110">
    <property type="entry name" value="SODIUM/HYDROGEN EXCHANGER"/>
    <property type="match status" value="1"/>
</dbReference>
<evidence type="ECO:0000256" key="9">
    <source>
        <dbReference type="ARBA" id="ARBA00023136"/>
    </source>
</evidence>
<feature type="transmembrane region" description="Helical" evidence="13">
    <location>
        <begin position="177"/>
        <end position="196"/>
    </location>
</feature>
<evidence type="ECO:0000256" key="1">
    <source>
        <dbReference type="ARBA" id="ARBA00004141"/>
    </source>
</evidence>
<dbReference type="EMBL" id="JAJSOW010000101">
    <property type="protein sequence ID" value="KAI9181092.1"/>
    <property type="molecule type" value="Genomic_DNA"/>
</dbReference>
<dbReference type="GO" id="GO:0015386">
    <property type="term" value="F:potassium:proton antiporter activity"/>
    <property type="evidence" value="ECO:0007669"/>
    <property type="project" value="TreeGrafter"/>
</dbReference>
<comment type="catalytic activity">
    <reaction evidence="11">
        <text>Na(+)(in) + H(+)(out) = Na(+)(out) + H(+)(in)</text>
        <dbReference type="Rhea" id="RHEA:29419"/>
        <dbReference type="ChEBI" id="CHEBI:15378"/>
        <dbReference type="ChEBI" id="CHEBI:29101"/>
    </reaction>
</comment>
<feature type="transmembrane region" description="Helical" evidence="13">
    <location>
        <begin position="217"/>
        <end position="239"/>
    </location>
</feature>
<feature type="transmembrane region" description="Helical" evidence="13">
    <location>
        <begin position="259"/>
        <end position="280"/>
    </location>
</feature>
<feature type="transmembrane region" description="Helical" evidence="13">
    <location>
        <begin position="99"/>
        <end position="121"/>
    </location>
</feature>
<dbReference type="InterPro" id="IPR006153">
    <property type="entry name" value="Cation/H_exchanger_TM"/>
</dbReference>
<evidence type="ECO:0000313" key="15">
    <source>
        <dbReference type="EMBL" id="KAI9181092.1"/>
    </source>
</evidence>
<keyword evidence="4 13" id="KW-0812">Transmembrane</keyword>
<keyword evidence="3" id="KW-0633">Potassium transport</keyword>
<feature type="transmembrane region" description="Helical" evidence="13">
    <location>
        <begin position="59"/>
        <end position="79"/>
    </location>
</feature>
<evidence type="ECO:0000259" key="14">
    <source>
        <dbReference type="Pfam" id="PF00999"/>
    </source>
</evidence>
<gene>
    <name evidence="15" type="ORF">LWI28_011372</name>
</gene>
<dbReference type="GO" id="GO:0098719">
    <property type="term" value="P:sodium ion import across plasma membrane"/>
    <property type="evidence" value="ECO:0007669"/>
    <property type="project" value="TreeGrafter"/>
</dbReference>
<evidence type="ECO:0000313" key="16">
    <source>
        <dbReference type="Proteomes" id="UP001064489"/>
    </source>
</evidence>
<dbReference type="PANTHER" id="PTHR10110:SF193">
    <property type="entry name" value="SODIUM_HYDROGEN EXCHANGER"/>
    <property type="match status" value="1"/>
</dbReference>
<evidence type="ECO:0000256" key="5">
    <source>
        <dbReference type="ARBA" id="ARBA00022958"/>
    </source>
</evidence>
<keyword evidence="9 13" id="KW-0472">Membrane</keyword>
<reference evidence="15" key="2">
    <citation type="submission" date="2023-02" db="EMBL/GenBank/DDBJ databases">
        <authorList>
            <person name="Swenson N.G."/>
            <person name="Wegrzyn J.L."/>
            <person name="Mcevoy S.L."/>
        </authorList>
    </citation>
    <scope>NUCLEOTIDE SEQUENCE</scope>
    <source>
        <strain evidence="15">91603</strain>
        <tissue evidence="15">Leaf</tissue>
    </source>
</reference>
<organism evidence="15 16">
    <name type="scientific">Acer negundo</name>
    <name type="common">Box elder</name>
    <dbReference type="NCBI Taxonomy" id="4023"/>
    <lineage>
        <taxon>Eukaryota</taxon>
        <taxon>Viridiplantae</taxon>
        <taxon>Streptophyta</taxon>
        <taxon>Embryophyta</taxon>
        <taxon>Tracheophyta</taxon>
        <taxon>Spermatophyta</taxon>
        <taxon>Magnoliopsida</taxon>
        <taxon>eudicotyledons</taxon>
        <taxon>Gunneridae</taxon>
        <taxon>Pentapetalae</taxon>
        <taxon>rosids</taxon>
        <taxon>malvids</taxon>
        <taxon>Sapindales</taxon>
        <taxon>Sapindaceae</taxon>
        <taxon>Hippocastanoideae</taxon>
        <taxon>Acereae</taxon>
        <taxon>Acer</taxon>
    </lineage>
</organism>
<dbReference type="Gene3D" id="6.10.140.1330">
    <property type="match status" value="1"/>
</dbReference>
<evidence type="ECO:0000256" key="8">
    <source>
        <dbReference type="ARBA" id="ARBA00023065"/>
    </source>
</evidence>
<sequence length="336" mass="37883">MLLNLGGRLCISFAVVPKHKWGVVPYHESLRGRAELHILVLYPGEEKAFFPKLHYDHAVWCYWFFNILWHHSIAIGAILLATDFVCTLQVLNQEETPQLYSLVFGEGVVNDAMSVVLFNAIQRFDASQISSSILLQFTGNFLYLFILSTLLGITVGLLGAYMMQNLCFGWHSTEREVALMVLMTYFSYIISERHPYCVLLRVMSHYTWHNITAKSKVTAKCGLATLSFVSEISLFLYVGMDALDTKKWISVSTSAWKSIGVSLILLGLILVGRAASVFPLSCLSNLPKEYDKIGFKQQVTIWWAGLIRGAVSVALTYSQFTWGGTDFVVRKVYCDL</sequence>
<name>A0AAD5J0F9_ACENE</name>
<proteinExistence type="predicted"/>
<evidence type="ECO:0000256" key="13">
    <source>
        <dbReference type="SAM" id="Phobius"/>
    </source>
</evidence>
<evidence type="ECO:0000256" key="12">
    <source>
        <dbReference type="ARBA" id="ARBA00047912"/>
    </source>
</evidence>
<evidence type="ECO:0000256" key="4">
    <source>
        <dbReference type="ARBA" id="ARBA00022692"/>
    </source>
</evidence>
<dbReference type="Pfam" id="PF00999">
    <property type="entry name" value="Na_H_Exchanger"/>
    <property type="match status" value="1"/>
</dbReference>
<reference evidence="15" key="1">
    <citation type="journal article" date="2022" name="Plant J.">
        <title>Strategies of tolerance reflected in two North American maple genomes.</title>
        <authorList>
            <person name="McEvoy S.L."/>
            <person name="Sezen U.U."/>
            <person name="Trouern-Trend A."/>
            <person name="McMahon S.M."/>
            <person name="Schaberg P.G."/>
            <person name="Yang J."/>
            <person name="Wegrzyn J.L."/>
            <person name="Swenson N.G."/>
        </authorList>
    </citation>
    <scope>NUCLEOTIDE SEQUENCE</scope>
    <source>
        <strain evidence="15">91603</strain>
    </source>
</reference>
<protein>
    <recommendedName>
        <fullName evidence="14">Cation/H+ exchanger transmembrane domain-containing protein</fullName>
    </recommendedName>
</protein>
<feature type="transmembrane region" description="Helical" evidence="13">
    <location>
        <begin position="301"/>
        <end position="320"/>
    </location>
</feature>
<dbReference type="GO" id="GO:0015385">
    <property type="term" value="F:sodium:proton antiporter activity"/>
    <property type="evidence" value="ECO:0007669"/>
    <property type="project" value="InterPro"/>
</dbReference>
<dbReference type="InterPro" id="IPR018422">
    <property type="entry name" value="Cation/H_exchanger_CPA1"/>
</dbReference>
<keyword evidence="2" id="KW-0813">Transport</keyword>